<evidence type="ECO:0000313" key="5">
    <source>
        <dbReference type="Proteomes" id="UP000078560"/>
    </source>
</evidence>
<dbReference type="EMBL" id="FLQU01001271">
    <property type="protein sequence ID" value="SBS92294.1"/>
    <property type="molecule type" value="Genomic_DNA"/>
</dbReference>
<evidence type="ECO:0000313" key="2">
    <source>
        <dbReference type="EMBL" id="SBS92294.1"/>
    </source>
</evidence>
<keyword evidence="1" id="KW-1133">Transmembrane helix</keyword>
<dbReference type="Proteomes" id="UP000078546">
    <property type="component" value="Unassembled WGS sequence"/>
</dbReference>
<gene>
    <name evidence="3" type="ORF">POVCU1_063220</name>
    <name evidence="2" type="ORF">POVCU2_0073310</name>
</gene>
<keyword evidence="1" id="KW-0472">Membrane</keyword>
<reference evidence="4 5" key="1">
    <citation type="submission" date="2016-05" db="EMBL/GenBank/DDBJ databases">
        <authorList>
            <person name="Naeem Raeece"/>
        </authorList>
    </citation>
    <scope>NUCLEOTIDE SEQUENCE [LARGE SCALE GENOMIC DNA]</scope>
</reference>
<dbReference type="EMBL" id="FLQV01002182">
    <property type="protein sequence ID" value="SBT00912.1"/>
    <property type="molecule type" value="Genomic_DNA"/>
</dbReference>
<evidence type="ECO:0000256" key="1">
    <source>
        <dbReference type="SAM" id="Phobius"/>
    </source>
</evidence>
<proteinExistence type="predicted"/>
<feature type="transmembrane region" description="Helical" evidence="1">
    <location>
        <begin position="236"/>
        <end position="256"/>
    </location>
</feature>
<dbReference type="InterPro" id="IPR008780">
    <property type="entry name" value="Plasmodium_Vir"/>
</dbReference>
<sequence>MAEEEYVGYLHSVRNYKNLDKDYYKEHGNTSKCNPLKSQTTNYSGFNDFCLKLTGILNKFNELSLEFLFDNNRCKFIYMWTYDKLFNEILNKTENKIDSLMGWMHHFWYRDGNKMCEFNTDLPERMDFEKMKVLYDYATDYESLKRYLEDRQFLCTEAFKTYLEQIVNAYKEAKRTCTDISPEKYCKLLTIIDKVYKNNELSELKCKGLKPVNHEHPDSLDVRVVPEQEGSHLSNAVVFVFPLISIILTFLILYKFTPFGRWINTRFLKKNLIERHIDEEQPYEFLEHSYVPMNTNSQNDTHNISYHSIENL</sequence>
<keyword evidence="1" id="KW-0812">Transmembrane</keyword>
<evidence type="ECO:0000313" key="3">
    <source>
        <dbReference type="EMBL" id="SBT00912.1"/>
    </source>
</evidence>
<evidence type="ECO:0000313" key="4">
    <source>
        <dbReference type="Proteomes" id="UP000078546"/>
    </source>
</evidence>
<organism evidence="3 4">
    <name type="scientific">Plasmodium ovale curtisi</name>
    <dbReference type="NCBI Taxonomy" id="864141"/>
    <lineage>
        <taxon>Eukaryota</taxon>
        <taxon>Sar</taxon>
        <taxon>Alveolata</taxon>
        <taxon>Apicomplexa</taxon>
        <taxon>Aconoidasida</taxon>
        <taxon>Haemosporida</taxon>
        <taxon>Plasmodiidae</taxon>
        <taxon>Plasmodium</taxon>
        <taxon>Plasmodium (Plasmodium)</taxon>
    </lineage>
</organism>
<name>A0A1A8X6N2_PLAOA</name>
<protein>
    <submittedName>
        <fullName evidence="3">PIR Superfamily Protein</fullName>
    </submittedName>
</protein>
<dbReference type="Pfam" id="PF05795">
    <property type="entry name" value="Plasmodium_Vir"/>
    <property type="match status" value="2"/>
</dbReference>
<dbReference type="AlphaFoldDB" id="A0A1A8X6N2"/>
<dbReference type="Proteomes" id="UP000078560">
    <property type="component" value="Unassembled WGS sequence"/>
</dbReference>
<accession>A0A1A8X6N2</accession>
<reference evidence="3" key="2">
    <citation type="submission" date="2016-05" db="EMBL/GenBank/DDBJ databases">
        <authorList>
            <person name="Lavstsen T."/>
            <person name="Jespersen J.S."/>
        </authorList>
    </citation>
    <scope>NUCLEOTIDE SEQUENCE [LARGE SCALE GENOMIC DNA]</scope>
</reference>